<dbReference type="AlphaFoldDB" id="A0A091QI81"/>
<organism evidence="1 2">
    <name type="scientific">Merops nubicus</name>
    <name type="common">Northern carmine bee-eater</name>
    <dbReference type="NCBI Taxonomy" id="57421"/>
    <lineage>
        <taxon>Eukaryota</taxon>
        <taxon>Metazoa</taxon>
        <taxon>Chordata</taxon>
        <taxon>Craniata</taxon>
        <taxon>Vertebrata</taxon>
        <taxon>Euteleostomi</taxon>
        <taxon>Archelosauria</taxon>
        <taxon>Archosauria</taxon>
        <taxon>Dinosauria</taxon>
        <taxon>Saurischia</taxon>
        <taxon>Theropoda</taxon>
        <taxon>Coelurosauria</taxon>
        <taxon>Aves</taxon>
        <taxon>Neognathae</taxon>
        <taxon>Neoaves</taxon>
        <taxon>Telluraves</taxon>
        <taxon>Coraciimorphae</taxon>
        <taxon>Coraciiformes</taxon>
        <taxon>Meropidae</taxon>
        <taxon>Merops</taxon>
    </lineage>
</organism>
<accession>A0A091QI81</accession>
<evidence type="ECO:0000313" key="1">
    <source>
        <dbReference type="EMBL" id="KFQ27270.1"/>
    </source>
</evidence>
<dbReference type="GO" id="GO:0048471">
    <property type="term" value="C:perinuclear region of cytoplasm"/>
    <property type="evidence" value="ECO:0007669"/>
    <property type="project" value="TreeGrafter"/>
</dbReference>
<dbReference type="GO" id="GO:0006997">
    <property type="term" value="P:nucleus organization"/>
    <property type="evidence" value="ECO:0007669"/>
    <property type="project" value="TreeGrafter"/>
</dbReference>
<dbReference type="PANTHER" id="PTHR21524">
    <property type="entry name" value="SPECTRIN REPEAT CONTAINING NUCLEAR ENVELOPE PROTEIN 2"/>
    <property type="match status" value="1"/>
</dbReference>
<dbReference type="GO" id="GO:0007010">
    <property type="term" value="P:cytoskeleton organization"/>
    <property type="evidence" value="ECO:0007669"/>
    <property type="project" value="TreeGrafter"/>
</dbReference>
<proteinExistence type="predicted"/>
<gene>
    <name evidence="1" type="ORF">N331_07302</name>
</gene>
<sequence>ELENQLTTKSKILDELKQSLAFSGSADQTPEALSLRVPELCDMVDSTASQIEQLKTSMQSTMEHWRVYDEVYAEFSQKTTRYLYHINQCKPSVLSLETLKKQIKTLQ</sequence>
<dbReference type="GO" id="GO:0019894">
    <property type="term" value="F:kinesin binding"/>
    <property type="evidence" value="ECO:0007669"/>
    <property type="project" value="TreeGrafter"/>
</dbReference>
<dbReference type="GO" id="GO:0005635">
    <property type="term" value="C:nuclear envelope"/>
    <property type="evidence" value="ECO:0007669"/>
    <property type="project" value="TreeGrafter"/>
</dbReference>
<dbReference type="Proteomes" id="UP000052967">
    <property type="component" value="Unassembled WGS sequence"/>
</dbReference>
<feature type="non-terminal residue" evidence="1">
    <location>
        <position position="107"/>
    </location>
</feature>
<dbReference type="EMBL" id="KK701062">
    <property type="protein sequence ID" value="KFQ27270.1"/>
    <property type="molecule type" value="Genomic_DNA"/>
</dbReference>
<reference evidence="1 2" key="1">
    <citation type="submission" date="2014-04" db="EMBL/GenBank/DDBJ databases">
        <title>Genome evolution of avian class.</title>
        <authorList>
            <person name="Zhang G."/>
            <person name="Li C."/>
        </authorList>
    </citation>
    <scope>NUCLEOTIDE SEQUENCE [LARGE SCALE GENOMIC DNA]</scope>
    <source>
        <strain evidence="1">BGI_N331</strain>
    </source>
</reference>
<name>A0A091QI81_MERNU</name>
<feature type="non-terminal residue" evidence="1">
    <location>
        <position position="1"/>
    </location>
</feature>
<protein>
    <submittedName>
        <fullName evidence="1">Nesprin-2</fullName>
    </submittedName>
</protein>
<dbReference type="PANTHER" id="PTHR21524:SF5">
    <property type="entry name" value="SPECTRIN REPEAT CONTAINING NUCLEAR ENVELOPE PROTEIN 2"/>
    <property type="match status" value="1"/>
</dbReference>
<keyword evidence="2" id="KW-1185">Reference proteome</keyword>
<evidence type="ECO:0000313" key="2">
    <source>
        <dbReference type="Proteomes" id="UP000052967"/>
    </source>
</evidence>
<dbReference type="GO" id="GO:0007097">
    <property type="term" value="P:nuclear migration"/>
    <property type="evidence" value="ECO:0007669"/>
    <property type="project" value="TreeGrafter"/>
</dbReference>